<evidence type="ECO:0000313" key="2">
    <source>
        <dbReference type="Proteomes" id="UP001057753"/>
    </source>
</evidence>
<protein>
    <submittedName>
        <fullName evidence="1">Uncharacterized protein</fullName>
    </submittedName>
</protein>
<comment type="caution">
    <text evidence="1">The sequence shown here is derived from an EMBL/GenBank/DDBJ whole genome shotgun (WGS) entry which is preliminary data.</text>
</comment>
<reference evidence="1" key="1">
    <citation type="submission" date="2020-06" db="EMBL/GenBank/DDBJ databases">
        <title>Insight into the genomes of haloalkaliphilic bacilli from Kenyan soda lakes.</title>
        <authorList>
            <person name="Mwirichia R."/>
            <person name="Villamizar G.C."/>
            <person name="Poehlein A."/>
            <person name="Mugweru J."/>
            <person name="Kipnyargis A."/>
            <person name="Kiplimo D."/>
            <person name="Orwa P."/>
            <person name="Daniel R."/>
        </authorList>
    </citation>
    <scope>NUCLEOTIDE SEQUENCE</scope>
    <source>
        <strain evidence="1">B1096_S55</strain>
    </source>
</reference>
<organism evidence="1 2">
    <name type="scientific">Salipaludibacillus agaradhaerens</name>
    <name type="common">Bacillus agaradhaerens</name>
    <dbReference type="NCBI Taxonomy" id="76935"/>
    <lineage>
        <taxon>Bacteria</taxon>
        <taxon>Bacillati</taxon>
        <taxon>Bacillota</taxon>
        <taxon>Bacilli</taxon>
        <taxon>Bacillales</taxon>
        <taxon>Bacillaceae</taxon>
    </lineage>
</organism>
<dbReference type="AlphaFoldDB" id="A0A9Q4B223"/>
<evidence type="ECO:0000313" key="1">
    <source>
        <dbReference type="EMBL" id="MCR6096892.1"/>
    </source>
</evidence>
<name>A0A9Q4B223_SALAG</name>
<dbReference type="EMBL" id="JABXYM010000001">
    <property type="protein sequence ID" value="MCR6096892.1"/>
    <property type="molecule type" value="Genomic_DNA"/>
</dbReference>
<accession>A0A9Q4B223</accession>
<proteinExistence type="predicted"/>
<keyword evidence="2" id="KW-1185">Reference proteome</keyword>
<dbReference type="Proteomes" id="UP001057753">
    <property type="component" value="Unassembled WGS sequence"/>
</dbReference>
<sequence length="125" mass="14189">MTIQVTKKQQELINSRKERGIPLRMIIKRSYECGYEYEESPLNAMSDKQIAAAFLGVAEIEREYVSFGEAMEAFKEGKVIAIHVGPHRDEGYVSLLQKDECDTPLGFLGKTDIECGKWTIEEESP</sequence>
<dbReference type="RefSeq" id="WP_257821379.1">
    <property type="nucleotide sequence ID" value="NZ_JABXYM010000001.1"/>
</dbReference>
<gene>
    <name evidence="1" type="ORF">HXA33_10020</name>
</gene>